<gene>
    <name evidence="1" type="ORF">DFH08DRAFT_725406</name>
</gene>
<evidence type="ECO:0000313" key="2">
    <source>
        <dbReference type="Proteomes" id="UP001218218"/>
    </source>
</evidence>
<protein>
    <submittedName>
        <fullName evidence="1">Uncharacterized protein</fullName>
    </submittedName>
</protein>
<organism evidence="1 2">
    <name type="scientific">Mycena albidolilacea</name>
    <dbReference type="NCBI Taxonomy" id="1033008"/>
    <lineage>
        <taxon>Eukaryota</taxon>
        <taxon>Fungi</taxon>
        <taxon>Dikarya</taxon>
        <taxon>Basidiomycota</taxon>
        <taxon>Agaricomycotina</taxon>
        <taxon>Agaricomycetes</taxon>
        <taxon>Agaricomycetidae</taxon>
        <taxon>Agaricales</taxon>
        <taxon>Marasmiineae</taxon>
        <taxon>Mycenaceae</taxon>
        <taxon>Mycena</taxon>
    </lineage>
</organism>
<proteinExistence type="predicted"/>
<reference evidence="1" key="1">
    <citation type="submission" date="2023-03" db="EMBL/GenBank/DDBJ databases">
        <title>Massive genome expansion in bonnet fungi (Mycena s.s.) driven by repeated elements and novel gene families across ecological guilds.</title>
        <authorList>
            <consortium name="Lawrence Berkeley National Laboratory"/>
            <person name="Harder C.B."/>
            <person name="Miyauchi S."/>
            <person name="Viragh M."/>
            <person name="Kuo A."/>
            <person name="Thoen E."/>
            <person name="Andreopoulos B."/>
            <person name="Lu D."/>
            <person name="Skrede I."/>
            <person name="Drula E."/>
            <person name="Henrissat B."/>
            <person name="Morin E."/>
            <person name="Kohler A."/>
            <person name="Barry K."/>
            <person name="LaButti K."/>
            <person name="Morin E."/>
            <person name="Salamov A."/>
            <person name="Lipzen A."/>
            <person name="Mereny Z."/>
            <person name="Hegedus B."/>
            <person name="Baldrian P."/>
            <person name="Stursova M."/>
            <person name="Weitz H."/>
            <person name="Taylor A."/>
            <person name="Grigoriev I.V."/>
            <person name="Nagy L.G."/>
            <person name="Martin F."/>
            <person name="Kauserud H."/>
        </authorList>
    </citation>
    <scope>NUCLEOTIDE SEQUENCE</scope>
    <source>
        <strain evidence="1">CBHHK002</strain>
    </source>
</reference>
<comment type="caution">
    <text evidence="1">The sequence shown here is derived from an EMBL/GenBank/DDBJ whole genome shotgun (WGS) entry which is preliminary data.</text>
</comment>
<feature type="non-terminal residue" evidence="1">
    <location>
        <position position="1"/>
    </location>
</feature>
<accession>A0AAD6YVV6</accession>
<dbReference type="EMBL" id="JARIHO010000178">
    <property type="protein sequence ID" value="KAJ7300357.1"/>
    <property type="molecule type" value="Genomic_DNA"/>
</dbReference>
<dbReference type="Proteomes" id="UP001218218">
    <property type="component" value="Unassembled WGS sequence"/>
</dbReference>
<dbReference type="AlphaFoldDB" id="A0AAD6YVV6"/>
<evidence type="ECO:0000313" key="1">
    <source>
        <dbReference type="EMBL" id="KAJ7300357.1"/>
    </source>
</evidence>
<sequence length="262" mass="29190">DEHVRPAEPLEAHFNASSLPSALGGYVAKAKDPDKKYGSKVPRSVVNFLGLGFQVIEWDGFNLRPIFDKMGRIVAVLAGQPRNPTYQAAVERASQAIRDAGSAAWFPASMRRHRHGLFAAITVGLSYGKGQTSPCWISAKEHTAIAEDLLANEDVGRMAGFADAVFALWAPRLYQRYRRCDAELLPNRPQRCPHCYMEECIGCACMCPNSNEWFEHPDGHFFPTCAWCGHECPGCRCMCPKSEVWTEHGGHLGKKHPLYKSR</sequence>
<name>A0AAD6YVV6_9AGAR</name>
<keyword evidence="2" id="KW-1185">Reference proteome</keyword>